<keyword evidence="1" id="KW-0812">Transmembrane</keyword>
<keyword evidence="1" id="KW-0472">Membrane</keyword>
<feature type="transmembrane region" description="Helical" evidence="1">
    <location>
        <begin position="109"/>
        <end position="128"/>
    </location>
</feature>
<gene>
    <name evidence="2" type="ORF">MERR_LOCUS30238</name>
</gene>
<reference evidence="2" key="1">
    <citation type="submission" date="2020-01" db="EMBL/GenBank/DDBJ databases">
        <authorList>
            <person name="Mishra B."/>
        </authorList>
    </citation>
    <scope>NUCLEOTIDE SEQUENCE [LARGE SCALE GENOMIC DNA]</scope>
</reference>
<keyword evidence="1" id="KW-1133">Transmembrane helix</keyword>
<protein>
    <submittedName>
        <fullName evidence="2">Uncharacterized protein</fullName>
    </submittedName>
</protein>
<organism evidence="2 3">
    <name type="scientific">Microthlaspi erraticum</name>
    <dbReference type="NCBI Taxonomy" id="1685480"/>
    <lineage>
        <taxon>Eukaryota</taxon>
        <taxon>Viridiplantae</taxon>
        <taxon>Streptophyta</taxon>
        <taxon>Embryophyta</taxon>
        <taxon>Tracheophyta</taxon>
        <taxon>Spermatophyta</taxon>
        <taxon>Magnoliopsida</taxon>
        <taxon>eudicotyledons</taxon>
        <taxon>Gunneridae</taxon>
        <taxon>Pentapetalae</taxon>
        <taxon>rosids</taxon>
        <taxon>malvids</taxon>
        <taxon>Brassicales</taxon>
        <taxon>Brassicaceae</taxon>
        <taxon>Coluteocarpeae</taxon>
        <taxon>Microthlaspi</taxon>
    </lineage>
</organism>
<evidence type="ECO:0000313" key="2">
    <source>
        <dbReference type="EMBL" id="CAA7043003.1"/>
    </source>
</evidence>
<accession>A0A6D2JT55</accession>
<evidence type="ECO:0000256" key="1">
    <source>
        <dbReference type="SAM" id="Phobius"/>
    </source>
</evidence>
<dbReference type="Proteomes" id="UP000467841">
    <property type="component" value="Unassembled WGS sequence"/>
</dbReference>
<proteinExistence type="predicted"/>
<dbReference type="EMBL" id="CACVBM020001274">
    <property type="protein sequence ID" value="CAA7043003.1"/>
    <property type="molecule type" value="Genomic_DNA"/>
</dbReference>
<name>A0A6D2JT55_9BRAS</name>
<keyword evidence="3" id="KW-1185">Reference proteome</keyword>
<dbReference type="AlphaFoldDB" id="A0A6D2JT55"/>
<sequence>MLLVEGFGRTWDEVFLVRRCDRSRYVSCAARPRGVASRFAWYDRARFRLRDSGLADRGTMLPGSVRGLGRCSGGTDERSDVGRPRDGCSSAGRSARFGRGFLIEPPGPIFAILIIIPFLLIQMMPIHLRWKVNSLRVRGEMVLMKSIEYMFLAPPKVDVVTVDWFEVQILCFAP</sequence>
<evidence type="ECO:0000313" key="3">
    <source>
        <dbReference type="Proteomes" id="UP000467841"/>
    </source>
</evidence>
<comment type="caution">
    <text evidence="2">The sequence shown here is derived from an EMBL/GenBank/DDBJ whole genome shotgun (WGS) entry which is preliminary data.</text>
</comment>